<feature type="domain" description="Glycosyl transferase family 1" evidence="2">
    <location>
        <begin position="209"/>
        <end position="270"/>
    </location>
</feature>
<evidence type="ECO:0000313" key="4">
    <source>
        <dbReference type="Proteomes" id="UP000251842"/>
    </source>
</evidence>
<evidence type="ECO:0000313" key="3">
    <source>
        <dbReference type="EMBL" id="AXA84813.1"/>
    </source>
</evidence>
<organism evidence="3 4">
    <name type="scientific">Solilutibacter oculi</name>
    <dbReference type="NCBI Taxonomy" id="2698682"/>
    <lineage>
        <taxon>Bacteria</taxon>
        <taxon>Pseudomonadati</taxon>
        <taxon>Pseudomonadota</taxon>
        <taxon>Gammaproteobacteria</taxon>
        <taxon>Lysobacterales</taxon>
        <taxon>Lysobacteraceae</taxon>
        <taxon>Solilutibacter</taxon>
    </lineage>
</organism>
<dbReference type="Proteomes" id="UP000251842">
    <property type="component" value="Chromosome"/>
</dbReference>
<dbReference type="PANTHER" id="PTHR46401:SF2">
    <property type="entry name" value="GLYCOSYLTRANSFERASE WBBK-RELATED"/>
    <property type="match status" value="1"/>
</dbReference>
<protein>
    <submittedName>
        <fullName evidence="3">Glycosyl transferase family 1</fullName>
    </submittedName>
</protein>
<dbReference type="AlphaFoldDB" id="A0A344J703"/>
<evidence type="ECO:0000256" key="1">
    <source>
        <dbReference type="ARBA" id="ARBA00022679"/>
    </source>
</evidence>
<keyword evidence="1 3" id="KW-0808">Transferase</keyword>
<dbReference type="EMBL" id="CP029556">
    <property type="protein sequence ID" value="AXA84813.1"/>
    <property type="molecule type" value="Genomic_DNA"/>
</dbReference>
<dbReference type="PANTHER" id="PTHR46401">
    <property type="entry name" value="GLYCOSYLTRANSFERASE WBBK-RELATED"/>
    <property type="match status" value="1"/>
</dbReference>
<dbReference type="Pfam" id="PF00534">
    <property type="entry name" value="Glycos_transf_1"/>
    <property type="match status" value="1"/>
</dbReference>
<proteinExistence type="predicted"/>
<gene>
    <name evidence="3" type="ORF">DCD74_09065</name>
</gene>
<reference evidence="4" key="1">
    <citation type="submission" date="2018-05" db="EMBL/GenBank/DDBJ databases">
        <title>Luteimonas pekinense sp. nov., isolated from human Meibomian gland secretions, Beijing, China.</title>
        <authorList>
            <person name="Wen T."/>
            <person name="Bai H."/>
            <person name="Lv H."/>
        </authorList>
    </citation>
    <scope>NUCLEOTIDE SEQUENCE [LARGE SCALE GENOMIC DNA]</scope>
    <source>
        <strain evidence="4">83-4</strain>
    </source>
</reference>
<dbReference type="InterPro" id="IPR001296">
    <property type="entry name" value="Glyco_trans_1"/>
</dbReference>
<dbReference type="OrthoDB" id="654660at2"/>
<dbReference type="GO" id="GO:0016757">
    <property type="term" value="F:glycosyltransferase activity"/>
    <property type="evidence" value="ECO:0007669"/>
    <property type="project" value="InterPro"/>
</dbReference>
<dbReference type="SUPFAM" id="SSF53756">
    <property type="entry name" value="UDP-Glycosyltransferase/glycogen phosphorylase"/>
    <property type="match status" value="1"/>
</dbReference>
<dbReference type="Gene3D" id="3.40.50.2000">
    <property type="entry name" value="Glycogen Phosphorylase B"/>
    <property type="match status" value="1"/>
</dbReference>
<keyword evidence="4" id="KW-1185">Reference proteome</keyword>
<dbReference type="RefSeq" id="WP_112927026.1">
    <property type="nucleotide sequence ID" value="NZ_CP029556.1"/>
</dbReference>
<dbReference type="GO" id="GO:0009103">
    <property type="term" value="P:lipopolysaccharide biosynthetic process"/>
    <property type="evidence" value="ECO:0007669"/>
    <property type="project" value="TreeGrafter"/>
</dbReference>
<evidence type="ECO:0000259" key="2">
    <source>
        <dbReference type="Pfam" id="PF00534"/>
    </source>
</evidence>
<name>A0A344J703_9GAMM</name>
<dbReference type="KEGG" id="lue:DCD74_09065"/>
<accession>A0A344J703</accession>
<sequence>MTTPVSRPRANVIAWNNGVGLSRDMALLEDGLRQAGFDVTLTAIGRGKLRKWLRPPLVRMRHALRALVGLAPRHDVSLMLEHVRPEEFGSARLQCFVPNPEWCQASDVAALSGIDRVLTKTRHAEAIFAGLGRPVAPIGFTSEDRMDASVPRERSFFHLAGRSSNKGTAALASLWQRHPEWPRLTIVQNRRNPAPVVDAANIDYHLDYLDDAALRVLQNRHRFHLCPSETEGFGHYLVEAMSVGALAITTDAAPMNELVEAGRGLLVAASRTGTQQLATTYYFDESAMEATIAHTLAMSDADVEAMGGDARSWYLDNHAGFPQRLKAALLPLLEPASKGSAR</sequence>